<dbReference type="CDD" id="cd04647">
    <property type="entry name" value="LbH_MAT_like"/>
    <property type="match status" value="1"/>
</dbReference>
<dbReference type="InterPro" id="IPR051159">
    <property type="entry name" value="Hexapeptide_acetyltransf"/>
</dbReference>
<keyword evidence="1" id="KW-0012">Acyltransferase</keyword>
<dbReference type="AlphaFoldDB" id="A0A5P2W779"/>
<dbReference type="InterPro" id="IPR018357">
    <property type="entry name" value="Hexapep_transf_CS"/>
</dbReference>
<proteinExistence type="predicted"/>
<name>A0A5P2W779_9ACTN</name>
<dbReference type="KEGG" id="snq:CP978_17950"/>
<protein>
    <submittedName>
        <fullName evidence="1">Acyltransferase</fullName>
    </submittedName>
</protein>
<dbReference type="Proteomes" id="UP000325763">
    <property type="component" value="Chromosome"/>
</dbReference>
<dbReference type="PANTHER" id="PTHR23416">
    <property type="entry name" value="SIALIC ACID SYNTHASE-RELATED"/>
    <property type="match status" value="1"/>
</dbReference>
<organism evidence="1 2">
    <name type="scientific">Streptomyces nodosus</name>
    <dbReference type="NCBI Taxonomy" id="40318"/>
    <lineage>
        <taxon>Bacteria</taxon>
        <taxon>Bacillati</taxon>
        <taxon>Actinomycetota</taxon>
        <taxon>Actinomycetes</taxon>
        <taxon>Kitasatosporales</taxon>
        <taxon>Streptomycetaceae</taxon>
        <taxon>Streptomyces</taxon>
    </lineage>
</organism>
<dbReference type="InterPro" id="IPR001451">
    <property type="entry name" value="Hexapep"/>
</dbReference>
<dbReference type="InterPro" id="IPR011004">
    <property type="entry name" value="Trimer_LpxA-like_sf"/>
</dbReference>
<dbReference type="PROSITE" id="PS00101">
    <property type="entry name" value="HEXAPEP_TRANSFERASES"/>
    <property type="match status" value="1"/>
</dbReference>
<dbReference type="GO" id="GO:0016746">
    <property type="term" value="F:acyltransferase activity"/>
    <property type="evidence" value="ECO:0007669"/>
    <property type="project" value="UniProtKB-KW"/>
</dbReference>
<dbReference type="Pfam" id="PF14602">
    <property type="entry name" value="Hexapep_2"/>
    <property type="match status" value="1"/>
</dbReference>
<evidence type="ECO:0000313" key="2">
    <source>
        <dbReference type="Proteomes" id="UP000325763"/>
    </source>
</evidence>
<accession>A0A5P2W779</accession>
<dbReference type="RefSeq" id="WP_052454164.1">
    <property type="nucleotide sequence ID" value="NZ_CP009313.1"/>
</dbReference>
<keyword evidence="1" id="KW-0808">Transferase</keyword>
<dbReference type="OrthoDB" id="2643438at2"/>
<reference evidence="1 2" key="1">
    <citation type="submission" date="2017-09" db="EMBL/GenBank/DDBJ databases">
        <title>Streptomyces genome completion.</title>
        <authorList>
            <person name="Lee N."/>
            <person name="Cho B.-K."/>
        </authorList>
    </citation>
    <scope>NUCLEOTIDE SEQUENCE [LARGE SCALE GENOMIC DNA]</scope>
    <source>
        <strain evidence="1 2">ATCC 14899</strain>
    </source>
</reference>
<gene>
    <name evidence="1" type="ORF">CP978_17950</name>
</gene>
<dbReference type="EMBL" id="CP023747">
    <property type="protein sequence ID" value="QEV40177.1"/>
    <property type="molecule type" value="Genomic_DNA"/>
</dbReference>
<dbReference type="Gene3D" id="2.160.10.10">
    <property type="entry name" value="Hexapeptide repeat proteins"/>
    <property type="match status" value="1"/>
</dbReference>
<evidence type="ECO:0000313" key="1">
    <source>
        <dbReference type="EMBL" id="QEV40177.1"/>
    </source>
</evidence>
<sequence>MKNRIFILGVRCFYKLVGQRLHWRVPGSRQVRGWCAHQICEDVRLPVTINARVGLPRSLRMGMNAGIGQGTQFLGLGRVSLGAHLTMGPDCLFITGDHPVPKAGGRFRDHAPVHEDIVVEEDVFLGARVTILPGVTIGRGAAVGAGSVVTKDVPAEMVVAGNPARVIRARAK</sequence>
<dbReference type="SUPFAM" id="SSF51161">
    <property type="entry name" value="Trimeric LpxA-like enzymes"/>
    <property type="match status" value="1"/>
</dbReference>